<dbReference type="GO" id="GO:0000155">
    <property type="term" value="F:phosphorelay sensor kinase activity"/>
    <property type="evidence" value="ECO:0007669"/>
    <property type="project" value="InterPro"/>
</dbReference>
<dbReference type="InterPro" id="IPR036097">
    <property type="entry name" value="HisK_dim/P_sf"/>
</dbReference>
<evidence type="ECO:0000256" key="3">
    <source>
        <dbReference type="ARBA" id="ARBA00022553"/>
    </source>
</evidence>
<proteinExistence type="predicted"/>
<evidence type="ECO:0000256" key="5">
    <source>
        <dbReference type="ARBA" id="ARBA00022777"/>
    </source>
</evidence>
<dbReference type="CDD" id="cd00156">
    <property type="entry name" value="REC"/>
    <property type="match status" value="1"/>
</dbReference>
<accession>A0A940YCP0</accession>
<evidence type="ECO:0000259" key="9">
    <source>
        <dbReference type="PROSITE" id="PS50110"/>
    </source>
</evidence>
<dbReference type="SMART" id="SM00387">
    <property type="entry name" value="HATPase_c"/>
    <property type="match status" value="1"/>
</dbReference>
<gene>
    <name evidence="10" type="ORF">KAK03_09310</name>
</gene>
<dbReference type="InterPro" id="IPR050736">
    <property type="entry name" value="Sensor_HK_Regulatory"/>
</dbReference>
<dbReference type="Proteomes" id="UP000676246">
    <property type="component" value="Unassembled WGS sequence"/>
</dbReference>
<sequence length="766" mass="82354">MIAATMAAATEPLPPLDALLREAWQRIAERADAALPWLQTQADAWRADARAQGWLAMFEARSRWTRGERALAKTTLARAQALLADDRDGQLACLDARCWMAFSESSDDEQLLAWLAPVMPTLGADTPAVLRRLLWVRQGGVLMRLQREDEGLRAFHLGLAAAREAGIPSLLATALASLGGAHCSLGNPEEGLPLCEEAWALCPQPGAKGAVRPNLMSTLSAVGRHDEAITHAQALLDCAPGAKVLALCALVFDRAGQPQRAAALLEQAQASAEVPSETQHELVWLQARQWRQQGRPADALACVEQHLAHGGRDSLFPVDRLELHREAALAAEALGDLHRALHHQRQSHEAQVQSLRQAAMARRVSLQVRLELDMAHAQRDAALQREQALAVLNRALREAGEAKTRFLAAASHDLRQPVHALILQAAALRPQLDTPRQREMLAGIERCAASLGGLFDALLDLARLDAGALQPRREAVNLGPLLAGLVEELLPQAEAKGLRLALRLSSRAPAWVDSDPHLLATVLRNLLGNALRYTARGGVLVGVRARRGPGGAAGWCVQVWDTGVGIAPEHQAQVFEEFFQVDNPARQRERGIGLGLSIVRRLGTLLDMPLRLRSRPGQGTCVELQLGAWLAPLPDAAGGSGLPVLPPGLKVALLEDDPEVRAATESLLTAWGCQVRSADGVRALQAACTGWPPDRLLSDLRLPGVQDGVAAVAALRQAWQLPALPALILTGDLGAPTMQRLAATDLAWLPKPVPLARLAAWLLRAA</sequence>
<dbReference type="Pfam" id="PF00512">
    <property type="entry name" value="HisKA"/>
    <property type="match status" value="1"/>
</dbReference>
<dbReference type="PANTHER" id="PTHR43711:SF31">
    <property type="entry name" value="HISTIDINE KINASE"/>
    <property type="match status" value="1"/>
</dbReference>
<dbReference type="SUPFAM" id="SSF52172">
    <property type="entry name" value="CheY-like"/>
    <property type="match status" value="1"/>
</dbReference>
<dbReference type="InterPro" id="IPR005467">
    <property type="entry name" value="His_kinase_dom"/>
</dbReference>
<evidence type="ECO:0000313" key="10">
    <source>
        <dbReference type="EMBL" id="MBQ0930686.1"/>
    </source>
</evidence>
<evidence type="ECO:0000256" key="7">
    <source>
        <dbReference type="PROSITE-ProRule" id="PRU00169"/>
    </source>
</evidence>
<keyword evidence="3 7" id="KW-0597">Phosphoprotein</keyword>
<dbReference type="SMART" id="SM00448">
    <property type="entry name" value="REC"/>
    <property type="match status" value="1"/>
</dbReference>
<dbReference type="RefSeq" id="WP_210853672.1">
    <property type="nucleotide sequence ID" value="NZ_JAGQDD010000005.1"/>
</dbReference>
<comment type="catalytic activity">
    <reaction evidence="1">
        <text>ATP + protein L-histidine = ADP + protein N-phospho-L-histidine.</text>
        <dbReference type="EC" id="2.7.13.3"/>
    </reaction>
</comment>
<evidence type="ECO:0000256" key="2">
    <source>
        <dbReference type="ARBA" id="ARBA00012438"/>
    </source>
</evidence>
<dbReference type="PANTHER" id="PTHR43711">
    <property type="entry name" value="TWO-COMPONENT HISTIDINE KINASE"/>
    <property type="match status" value="1"/>
</dbReference>
<dbReference type="InterPro" id="IPR004358">
    <property type="entry name" value="Sig_transdc_His_kin-like_C"/>
</dbReference>
<protein>
    <recommendedName>
        <fullName evidence="2">histidine kinase</fullName>
        <ecNumber evidence="2">2.7.13.3</ecNumber>
    </recommendedName>
</protein>
<evidence type="ECO:0000259" key="8">
    <source>
        <dbReference type="PROSITE" id="PS50109"/>
    </source>
</evidence>
<dbReference type="PROSITE" id="PS50110">
    <property type="entry name" value="RESPONSE_REGULATORY"/>
    <property type="match status" value="1"/>
</dbReference>
<dbReference type="PROSITE" id="PS50109">
    <property type="entry name" value="HIS_KIN"/>
    <property type="match status" value="1"/>
</dbReference>
<dbReference type="InterPro" id="IPR001789">
    <property type="entry name" value="Sig_transdc_resp-reg_receiver"/>
</dbReference>
<dbReference type="CDD" id="cd00082">
    <property type="entry name" value="HisKA"/>
    <property type="match status" value="1"/>
</dbReference>
<feature type="modified residue" description="4-aspartylphosphate" evidence="7">
    <location>
        <position position="699"/>
    </location>
</feature>
<feature type="domain" description="Response regulatory" evidence="9">
    <location>
        <begin position="650"/>
        <end position="766"/>
    </location>
</feature>
<evidence type="ECO:0000256" key="1">
    <source>
        <dbReference type="ARBA" id="ARBA00000085"/>
    </source>
</evidence>
<dbReference type="Pfam" id="PF00072">
    <property type="entry name" value="Response_reg"/>
    <property type="match status" value="1"/>
</dbReference>
<name>A0A940YCP0_9BURK</name>
<dbReference type="SUPFAM" id="SSF47384">
    <property type="entry name" value="Homodimeric domain of signal transducing histidine kinase"/>
    <property type="match status" value="1"/>
</dbReference>
<dbReference type="EMBL" id="JAGQDD010000005">
    <property type="protein sequence ID" value="MBQ0930686.1"/>
    <property type="molecule type" value="Genomic_DNA"/>
</dbReference>
<dbReference type="SUPFAM" id="SSF55874">
    <property type="entry name" value="ATPase domain of HSP90 chaperone/DNA topoisomerase II/histidine kinase"/>
    <property type="match status" value="1"/>
</dbReference>
<comment type="caution">
    <text evidence="10">The sequence shown here is derived from an EMBL/GenBank/DDBJ whole genome shotgun (WGS) entry which is preliminary data.</text>
</comment>
<organism evidence="10 11">
    <name type="scientific">Ideonella alba</name>
    <dbReference type="NCBI Taxonomy" id="2824118"/>
    <lineage>
        <taxon>Bacteria</taxon>
        <taxon>Pseudomonadati</taxon>
        <taxon>Pseudomonadota</taxon>
        <taxon>Betaproteobacteria</taxon>
        <taxon>Burkholderiales</taxon>
        <taxon>Sphaerotilaceae</taxon>
        <taxon>Ideonella</taxon>
    </lineage>
</organism>
<keyword evidence="4" id="KW-0808">Transferase</keyword>
<reference evidence="10 11" key="1">
    <citation type="submission" date="2021-04" db="EMBL/GenBank/DDBJ databases">
        <title>The genome sequence of Ideonella sp. 3Y2.</title>
        <authorList>
            <person name="Liu Y."/>
        </authorList>
    </citation>
    <scope>NUCLEOTIDE SEQUENCE [LARGE SCALE GENOMIC DNA]</scope>
    <source>
        <strain evidence="10 11">3Y2</strain>
    </source>
</reference>
<dbReference type="InterPro" id="IPR036890">
    <property type="entry name" value="HATPase_C_sf"/>
</dbReference>
<dbReference type="Gene3D" id="1.10.287.130">
    <property type="match status" value="1"/>
</dbReference>
<dbReference type="SUPFAM" id="SSF48452">
    <property type="entry name" value="TPR-like"/>
    <property type="match status" value="2"/>
</dbReference>
<feature type="domain" description="Histidine kinase" evidence="8">
    <location>
        <begin position="409"/>
        <end position="630"/>
    </location>
</feature>
<dbReference type="Gene3D" id="3.40.50.2300">
    <property type="match status" value="1"/>
</dbReference>
<keyword evidence="6" id="KW-0902">Two-component regulatory system</keyword>
<dbReference type="AlphaFoldDB" id="A0A940YCP0"/>
<keyword evidence="11" id="KW-1185">Reference proteome</keyword>
<dbReference type="PRINTS" id="PR00344">
    <property type="entry name" value="BCTRLSENSOR"/>
</dbReference>
<dbReference type="Gene3D" id="1.25.40.10">
    <property type="entry name" value="Tetratricopeptide repeat domain"/>
    <property type="match status" value="1"/>
</dbReference>
<dbReference type="EC" id="2.7.13.3" evidence="2"/>
<dbReference type="InterPro" id="IPR003661">
    <property type="entry name" value="HisK_dim/P_dom"/>
</dbReference>
<dbReference type="InterPro" id="IPR003594">
    <property type="entry name" value="HATPase_dom"/>
</dbReference>
<keyword evidence="5 10" id="KW-0418">Kinase</keyword>
<dbReference type="SMART" id="SM00388">
    <property type="entry name" value="HisKA"/>
    <property type="match status" value="1"/>
</dbReference>
<dbReference type="InterPro" id="IPR011990">
    <property type="entry name" value="TPR-like_helical_dom_sf"/>
</dbReference>
<dbReference type="Pfam" id="PF02518">
    <property type="entry name" value="HATPase_c"/>
    <property type="match status" value="1"/>
</dbReference>
<evidence type="ECO:0000256" key="4">
    <source>
        <dbReference type="ARBA" id="ARBA00022679"/>
    </source>
</evidence>
<dbReference type="InterPro" id="IPR011006">
    <property type="entry name" value="CheY-like_superfamily"/>
</dbReference>
<evidence type="ECO:0000256" key="6">
    <source>
        <dbReference type="ARBA" id="ARBA00023012"/>
    </source>
</evidence>
<evidence type="ECO:0000313" key="11">
    <source>
        <dbReference type="Proteomes" id="UP000676246"/>
    </source>
</evidence>
<dbReference type="Gene3D" id="3.30.565.10">
    <property type="entry name" value="Histidine kinase-like ATPase, C-terminal domain"/>
    <property type="match status" value="1"/>
</dbReference>